<name>A0A9Q1CYC9_CONCO</name>
<gene>
    <name evidence="1" type="ORF">COCON_G00218600</name>
</gene>
<evidence type="ECO:0000313" key="2">
    <source>
        <dbReference type="Proteomes" id="UP001152803"/>
    </source>
</evidence>
<sequence>MPSQSLWAMKMLHGSVADTNPVTASNGFGPEKQTEFWISLVSYLPGAASSRGGDCMMSQPAGPVDGILRLNGRVENLLDFTVKWVIMCQYN</sequence>
<protein>
    <submittedName>
        <fullName evidence="1">Uncharacterized protein</fullName>
    </submittedName>
</protein>
<evidence type="ECO:0000313" key="1">
    <source>
        <dbReference type="EMBL" id="KAJ8252548.1"/>
    </source>
</evidence>
<comment type="caution">
    <text evidence="1">The sequence shown here is derived from an EMBL/GenBank/DDBJ whole genome shotgun (WGS) entry which is preliminary data.</text>
</comment>
<accession>A0A9Q1CYC9</accession>
<proteinExistence type="predicted"/>
<dbReference type="Proteomes" id="UP001152803">
    <property type="component" value="Unassembled WGS sequence"/>
</dbReference>
<organism evidence="1 2">
    <name type="scientific">Conger conger</name>
    <name type="common">Conger eel</name>
    <name type="synonym">Muraena conger</name>
    <dbReference type="NCBI Taxonomy" id="82655"/>
    <lineage>
        <taxon>Eukaryota</taxon>
        <taxon>Metazoa</taxon>
        <taxon>Chordata</taxon>
        <taxon>Craniata</taxon>
        <taxon>Vertebrata</taxon>
        <taxon>Euteleostomi</taxon>
        <taxon>Actinopterygii</taxon>
        <taxon>Neopterygii</taxon>
        <taxon>Teleostei</taxon>
        <taxon>Anguilliformes</taxon>
        <taxon>Congridae</taxon>
        <taxon>Conger</taxon>
    </lineage>
</organism>
<reference evidence="1" key="1">
    <citation type="journal article" date="2023" name="Science">
        <title>Genome structures resolve the early diversification of teleost fishes.</title>
        <authorList>
            <person name="Parey E."/>
            <person name="Louis A."/>
            <person name="Montfort J."/>
            <person name="Bouchez O."/>
            <person name="Roques C."/>
            <person name="Iampietro C."/>
            <person name="Lluch J."/>
            <person name="Castinel A."/>
            <person name="Donnadieu C."/>
            <person name="Desvignes T."/>
            <person name="Floi Bucao C."/>
            <person name="Jouanno E."/>
            <person name="Wen M."/>
            <person name="Mejri S."/>
            <person name="Dirks R."/>
            <person name="Jansen H."/>
            <person name="Henkel C."/>
            <person name="Chen W.J."/>
            <person name="Zahm M."/>
            <person name="Cabau C."/>
            <person name="Klopp C."/>
            <person name="Thompson A.W."/>
            <person name="Robinson-Rechavi M."/>
            <person name="Braasch I."/>
            <person name="Lecointre G."/>
            <person name="Bobe J."/>
            <person name="Postlethwait J.H."/>
            <person name="Berthelot C."/>
            <person name="Roest Crollius H."/>
            <person name="Guiguen Y."/>
        </authorList>
    </citation>
    <scope>NUCLEOTIDE SEQUENCE</scope>
    <source>
        <strain evidence="1">Concon-B</strain>
    </source>
</reference>
<keyword evidence="2" id="KW-1185">Reference proteome</keyword>
<dbReference type="EMBL" id="JAFJMO010000017">
    <property type="protein sequence ID" value="KAJ8252548.1"/>
    <property type="molecule type" value="Genomic_DNA"/>
</dbReference>
<dbReference type="AlphaFoldDB" id="A0A9Q1CYC9"/>